<evidence type="ECO:0000313" key="1">
    <source>
        <dbReference type="EMBL" id="QBH97197.1"/>
    </source>
</evidence>
<dbReference type="RefSeq" id="WP_130592135.1">
    <property type="nucleotide sequence ID" value="NZ_CP034752.1"/>
</dbReference>
<name>A0A411WM20_9GAMM</name>
<dbReference type="OrthoDB" id="6555354at2"/>
<sequence length="317" mass="36546">MSVCDELNTPAVPKAIEWLTIREAIYLINKSCNLSLTESNIYRFALNSEITLSIYFQSPVILKKIVNENNAILKRDIDNHNLLYKLCFLNPIDYKYYRSKCCDAIAHTEGEFIFPIDFIWDTKLIGVESIVIQKLLARSLGLPAPIIGQYQYHCGVLVHDSNHNTYQVFERNTVKYRIQTQLEKLEHSEHLIFRAANRIKNCRSISIKKLLKTKMFFPLYQLPNDAFFVIKKEYVDKFIAKHSAINVTDKPESRMSSPLARFLWLACKNNPLIGTELIQHPYKLLALFEVWAKEDGISDKLSGDTLKKALSRGSPVV</sequence>
<dbReference type="EMBL" id="CP034752">
    <property type="protein sequence ID" value="QBH97197.1"/>
    <property type="molecule type" value="Genomic_DNA"/>
</dbReference>
<reference evidence="1 2" key="1">
    <citation type="submission" date="2019-03" db="EMBL/GenBank/DDBJ databases">
        <title>Pragia sp. nov. isolated from the gut tract of Carduelis flavirostris.</title>
        <authorList>
            <person name="Ge Y."/>
        </authorList>
    </citation>
    <scope>NUCLEOTIDE SEQUENCE [LARGE SCALE GENOMIC DNA]</scope>
    <source>
        <strain evidence="1 2">CF-458</strain>
    </source>
</reference>
<dbReference type="Proteomes" id="UP000293154">
    <property type="component" value="Chromosome"/>
</dbReference>
<protein>
    <submittedName>
        <fullName evidence="1">Uncharacterized protein</fullName>
    </submittedName>
</protein>
<dbReference type="KEGG" id="prag:EKN56_12810"/>
<proteinExistence type="predicted"/>
<evidence type="ECO:0000313" key="2">
    <source>
        <dbReference type="Proteomes" id="UP000293154"/>
    </source>
</evidence>
<dbReference type="AlphaFoldDB" id="A0A411WM20"/>
<keyword evidence="2" id="KW-1185">Reference proteome</keyword>
<organism evidence="1 2">
    <name type="scientific">Limnobaculum zhutongyuii</name>
    <dbReference type="NCBI Taxonomy" id="2498113"/>
    <lineage>
        <taxon>Bacteria</taxon>
        <taxon>Pseudomonadati</taxon>
        <taxon>Pseudomonadota</taxon>
        <taxon>Gammaproteobacteria</taxon>
        <taxon>Enterobacterales</taxon>
        <taxon>Budviciaceae</taxon>
        <taxon>Limnobaculum</taxon>
    </lineage>
</organism>
<accession>A0A411WM20</accession>
<gene>
    <name evidence="1" type="ORF">EKN56_12810</name>
</gene>